<dbReference type="InterPro" id="IPR008207">
    <property type="entry name" value="Sig_transdc_His_kin_Hpt_dom"/>
</dbReference>
<evidence type="ECO:0000256" key="2">
    <source>
        <dbReference type="ARBA" id="ARBA00004651"/>
    </source>
</evidence>
<dbReference type="PANTHER" id="PTHR45339:SF1">
    <property type="entry name" value="HYBRID SIGNAL TRANSDUCTION HISTIDINE KINASE J"/>
    <property type="match status" value="1"/>
</dbReference>
<gene>
    <name evidence="19" type="ORF">QC823_00940</name>
</gene>
<dbReference type="PROSITE" id="PS50894">
    <property type="entry name" value="HPT"/>
    <property type="match status" value="1"/>
</dbReference>
<dbReference type="SMART" id="SM00387">
    <property type="entry name" value="HATPase_c"/>
    <property type="match status" value="1"/>
</dbReference>
<dbReference type="CDD" id="cd16922">
    <property type="entry name" value="HATPase_EvgS-ArcB-TorS-like"/>
    <property type="match status" value="1"/>
</dbReference>
<dbReference type="Pfam" id="PF01627">
    <property type="entry name" value="Hpt"/>
    <property type="match status" value="1"/>
</dbReference>
<dbReference type="Gene3D" id="3.40.50.2300">
    <property type="match status" value="2"/>
</dbReference>
<feature type="domain" description="HPt" evidence="18">
    <location>
        <begin position="993"/>
        <end position="1090"/>
    </location>
</feature>
<dbReference type="CDD" id="cd00130">
    <property type="entry name" value="PAS"/>
    <property type="match status" value="1"/>
</dbReference>
<evidence type="ECO:0000256" key="5">
    <source>
        <dbReference type="ARBA" id="ARBA00022553"/>
    </source>
</evidence>
<keyword evidence="20" id="KW-1185">Reference proteome</keyword>
<dbReference type="PROSITE" id="PS50112">
    <property type="entry name" value="PAS"/>
    <property type="match status" value="1"/>
</dbReference>
<feature type="domain" description="PAS" evidence="17">
    <location>
        <begin position="328"/>
        <end position="373"/>
    </location>
</feature>
<dbReference type="InterPro" id="IPR003661">
    <property type="entry name" value="HisK_dim/P_dom"/>
</dbReference>
<dbReference type="PROSITE" id="PS50109">
    <property type="entry name" value="HIS_KIN"/>
    <property type="match status" value="1"/>
</dbReference>
<evidence type="ECO:0000256" key="7">
    <source>
        <dbReference type="ARBA" id="ARBA00022741"/>
    </source>
</evidence>
<keyword evidence="5 13" id="KW-0597">Phosphoprotein</keyword>
<name>A0ABU1GZR8_9GAMM</name>
<dbReference type="SUPFAM" id="SSF52172">
    <property type="entry name" value="CheY-like"/>
    <property type="match status" value="2"/>
</dbReference>
<evidence type="ECO:0000256" key="11">
    <source>
        <dbReference type="ARBA" id="ARBA00023136"/>
    </source>
</evidence>
<protein>
    <recommendedName>
        <fullName evidence="3">histidine kinase</fullName>
        <ecNumber evidence="3">2.7.13.3</ecNumber>
    </recommendedName>
</protein>
<reference evidence="19 20" key="1">
    <citation type="submission" date="2023-04" db="EMBL/GenBank/DDBJ databases">
        <title>A long-awaited taxogenomic arrangement of the family Halomonadaceae.</title>
        <authorList>
            <person name="De La Haba R."/>
            <person name="Chuvochina M."/>
            <person name="Wittouck S."/>
            <person name="Arahal D.R."/>
            <person name="Sanchez-Porro C."/>
            <person name="Hugenholtz P."/>
            <person name="Ventosa A."/>
        </authorList>
    </citation>
    <scope>NUCLEOTIDE SEQUENCE [LARGE SCALE GENOMIC DNA]</scope>
    <source>
        <strain evidence="19 20">DSM 21020</strain>
    </source>
</reference>
<proteinExistence type="predicted"/>
<dbReference type="SMART" id="SM00448">
    <property type="entry name" value="REC"/>
    <property type="match status" value="2"/>
</dbReference>
<feature type="transmembrane region" description="Helical" evidence="14">
    <location>
        <begin position="20"/>
        <end position="43"/>
    </location>
</feature>
<evidence type="ECO:0000259" key="17">
    <source>
        <dbReference type="PROSITE" id="PS50112"/>
    </source>
</evidence>
<dbReference type="CDD" id="cd00082">
    <property type="entry name" value="HisKA"/>
    <property type="match status" value="1"/>
</dbReference>
<dbReference type="EC" id="2.7.13.3" evidence="3"/>
<dbReference type="CDD" id="cd12914">
    <property type="entry name" value="PDC1_DGC_like"/>
    <property type="match status" value="1"/>
</dbReference>
<evidence type="ECO:0000256" key="1">
    <source>
        <dbReference type="ARBA" id="ARBA00000085"/>
    </source>
</evidence>
<evidence type="ECO:0000256" key="10">
    <source>
        <dbReference type="ARBA" id="ARBA00023012"/>
    </source>
</evidence>
<evidence type="ECO:0000256" key="13">
    <source>
        <dbReference type="PROSITE-ProRule" id="PRU00169"/>
    </source>
</evidence>
<dbReference type="Gene3D" id="1.10.287.130">
    <property type="match status" value="1"/>
</dbReference>
<feature type="modified residue" description="4-aspartylphosphate" evidence="13">
    <location>
        <position position="755"/>
    </location>
</feature>
<comment type="catalytic activity">
    <reaction evidence="1">
        <text>ATP + protein L-histidine = ADP + protein N-phospho-L-histidine.</text>
        <dbReference type="EC" id="2.7.13.3"/>
    </reaction>
</comment>
<dbReference type="Pfam" id="PF00512">
    <property type="entry name" value="HisKA"/>
    <property type="match status" value="1"/>
</dbReference>
<dbReference type="InterPro" id="IPR001789">
    <property type="entry name" value="Sig_transdc_resp-reg_receiver"/>
</dbReference>
<dbReference type="InterPro" id="IPR036890">
    <property type="entry name" value="HATPase_C_sf"/>
</dbReference>
<organism evidence="19 20">
    <name type="scientific">Vreelandella vilamensis</name>
    <dbReference type="NCBI Taxonomy" id="531309"/>
    <lineage>
        <taxon>Bacteria</taxon>
        <taxon>Pseudomonadati</taxon>
        <taxon>Pseudomonadota</taxon>
        <taxon>Gammaproteobacteria</taxon>
        <taxon>Oceanospirillales</taxon>
        <taxon>Halomonadaceae</taxon>
        <taxon>Vreelandella</taxon>
    </lineage>
</organism>
<dbReference type="CDD" id="cd17546">
    <property type="entry name" value="REC_hyHK_CKI1_RcsC-like"/>
    <property type="match status" value="2"/>
</dbReference>
<evidence type="ECO:0000256" key="9">
    <source>
        <dbReference type="ARBA" id="ARBA00022989"/>
    </source>
</evidence>
<dbReference type="SUPFAM" id="SSF55785">
    <property type="entry name" value="PYP-like sensor domain (PAS domain)"/>
    <property type="match status" value="1"/>
</dbReference>
<feature type="transmembrane region" description="Helical" evidence="14">
    <location>
        <begin position="298"/>
        <end position="316"/>
    </location>
</feature>
<keyword evidence="10" id="KW-0902">Two-component regulatory system</keyword>
<evidence type="ECO:0000256" key="3">
    <source>
        <dbReference type="ARBA" id="ARBA00012438"/>
    </source>
</evidence>
<comment type="caution">
    <text evidence="19">The sequence shown here is derived from an EMBL/GenBank/DDBJ whole genome shotgun (WGS) entry which is preliminary data.</text>
</comment>
<evidence type="ECO:0000313" key="20">
    <source>
        <dbReference type="Proteomes" id="UP001254564"/>
    </source>
</evidence>
<keyword evidence="11 14" id="KW-0472">Membrane</keyword>
<dbReference type="InterPro" id="IPR000014">
    <property type="entry name" value="PAS"/>
</dbReference>
<keyword evidence="8" id="KW-0067">ATP-binding</keyword>
<dbReference type="Gene3D" id="3.30.450.20">
    <property type="entry name" value="PAS domain"/>
    <property type="match status" value="3"/>
</dbReference>
<dbReference type="PANTHER" id="PTHR45339">
    <property type="entry name" value="HYBRID SIGNAL TRANSDUCTION HISTIDINE KINASE J"/>
    <property type="match status" value="1"/>
</dbReference>
<evidence type="ECO:0000256" key="4">
    <source>
        <dbReference type="ARBA" id="ARBA00022475"/>
    </source>
</evidence>
<dbReference type="InterPro" id="IPR036097">
    <property type="entry name" value="HisK_dim/P_sf"/>
</dbReference>
<dbReference type="InterPro" id="IPR035965">
    <property type="entry name" value="PAS-like_dom_sf"/>
</dbReference>
<dbReference type="Gene3D" id="3.30.565.10">
    <property type="entry name" value="Histidine kinase-like ATPase, C-terminal domain"/>
    <property type="match status" value="1"/>
</dbReference>
<evidence type="ECO:0000259" key="16">
    <source>
        <dbReference type="PROSITE" id="PS50110"/>
    </source>
</evidence>
<dbReference type="InterPro" id="IPR005467">
    <property type="entry name" value="His_kinase_dom"/>
</dbReference>
<dbReference type="InterPro" id="IPR011006">
    <property type="entry name" value="CheY-like_superfamily"/>
</dbReference>
<keyword evidence="7" id="KW-0547">Nucleotide-binding</keyword>
<evidence type="ECO:0000259" key="15">
    <source>
        <dbReference type="PROSITE" id="PS50109"/>
    </source>
</evidence>
<dbReference type="CDD" id="cd12915">
    <property type="entry name" value="PDC2_DGC_like"/>
    <property type="match status" value="1"/>
</dbReference>
<dbReference type="InterPro" id="IPR004358">
    <property type="entry name" value="Sig_transdc_His_kin-like_C"/>
</dbReference>
<feature type="domain" description="Response regulatory" evidence="16">
    <location>
        <begin position="701"/>
        <end position="823"/>
    </location>
</feature>
<dbReference type="Pfam" id="PF00072">
    <property type="entry name" value="Response_reg"/>
    <property type="match status" value="2"/>
</dbReference>
<dbReference type="PROSITE" id="PS50110">
    <property type="entry name" value="RESPONSE_REGULATORY"/>
    <property type="match status" value="2"/>
</dbReference>
<keyword evidence="9 14" id="KW-1133">Transmembrane helix</keyword>
<dbReference type="Pfam" id="PF00989">
    <property type="entry name" value="PAS"/>
    <property type="match status" value="1"/>
</dbReference>
<dbReference type="InterPro" id="IPR003594">
    <property type="entry name" value="HATPase_dom"/>
</dbReference>
<dbReference type="Proteomes" id="UP001254564">
    <property type="component" value="Unassembled WGS sequence"/>
</dbReference>
<feature type="domain" description="Response regulatory" evidence="16">
    <location>
        <begin position="838"/>
        <end position="956"/>
    </location>
</feature>
<keyword evidence="4" id="KW-1003">Cell membrane</keyword>
<keyword evidence="6 14" id="KW-0812">Transmembrane</keyword>
<feature type="modified residue" description="Phosphohistidine" evidence="12">
    <location>
        <position position="1032"/>
    </location>
</feature>
<dbReference type="PRINTS" id="PR00344">
    <property type="entry name" value="BCTRLSENSOR"/>
</dbReference>
<dbReference type="InterPro" id="IPR013767">
    <property type="entry name" value="PAS_fold"/>
</dbReference>
<dbReference type="Gene3D" id="1.20.120.160">
    <property type="entry name" value="HPT domain"/>
    <property type="match status" value="1"/>
</dbReference>
<evidence type="ECO:0000256" key="6">
    <source>
        <dbReference type="ARBA" id="ARBA00022692"/>
    </source>
</evidence>
<evidence type="ECO:0000259" key="18">
    <source>
        <dbReference type="PROSITE" id="PS50894"/>
    </source>
</evidence>
<sequence>MSELSQRSDLPRSLKQKGGVDRFVLLGLSTIMVAVVLIVVDIWREHNKALDNAYQNLENLARIADGQVTNSLRAVAISLQDIAHEVERPLMQAEADDLHLFLKARASAFPEVNHFSVTDTAGIIRFSSLAEIEGFDASQRPYFLAAREAGPEAMITTPPTLTTRGNLAIFAARGFGNGADIGRLDGVVLASLLPSYFSARLASLLSSPDAFAALIGPEGRILAREPHLEALVGEDTSERSNVIEHRDSGKQVSRVRENPSLDGHDRLIVLRNVEQGNMLISVSRTTTEVLAEWRQSSIVKTLAGLGFVILILLIMARLRRRDREVLAARDFAENLIESANVMVLGLDQHGAILIFNEAAERLTGYSRDEVKGKHWHTLMSGDVAALPLPDAPQSQQSMLLTRDNQERIISWRNSFFEPEEYVVSQVSFGIDITAQIHADTVMREAREAAESASRMKSEFVANMSHEIRTPMTAIMGLGHLLEHTEMSPSQRDYVHKISIAARALLAVLNDILDYSKVEAGKMELNPEDFNLDELLSTLATVVSTTAEKKDIEVLFRVNPEVPHYLWGDDLRLQQVLTNLLGNAIKFTEKGQVVLEVNQVSADDDDFMLEFRITDTGIGMSEAQKLSLFRAFQQGDASTTRRFGGTGLGLAISQRLVKLLGGNISVESEEGKGSCFAFSVPVKKQKNGQEAPLGPPLVGAYRTLVVDDNDLAREALAETCRRLEWEVTTAASGEEAVALHQAARDAGKPFEVVLLDWRMPGLDGLEAATRMRSGQSAEDPMIVLVVTAYSREMILHQTDNDILDGIISKPATPSLLRAALAQQLPVEPSGRVMRLAGLRLLVAEDNPINQEVARDILEQEGAKVIVATTGREAVDILTTEATLPDAVLMDVQMPEMDGLEATRRLRKDARFSRLPIVAMTANVLESDREECFQAGMNTHLAKPLDVEQMVATLLDVTGHTPKEALLNADEADAEPESGIPGIDQKAALQRLGGKKPLLWKLLHSLVNDFAEAPDEVEADLAKGRPEEALQRLHALRGAAGNLGANAIAAATFNAEAAIKEGSTSETAKALEALWHQLDITFPAIRECLTQRDPESPAGAGVTVTHEQVAKLQALLERNDFSALDLFNRLRPALAGKLNAKQLGQLDAAMSQLDYPLASRILASVVTADETSGDDT</sequence>
<dbReference type="SMART" id="SM00091">
    <property type="entry name" value="PAS"/>
    <property type="match status" value="2"/>
</dbReference>
<dbReference type="SUPFAM" id="SSF55874">
    <property type="entry name" value="ATPase domain of HSP90 chaperone/DNA topoisomerase II/histidine kinase"/>
    <property type="match status" value="1"/>
</dbReference>
<evidence type="ECO:0000256" key="14">
    <source>
        <dbReference type="SAM" id="Phobius"/>
    </source>
</evidence>
<dbReference type="RefSeq" id="WP_309654479.1">
    <property type="nucleotide sequence ID" value="NZ_JARWAN010000001.1"/>
</dbReference>
<evidence type="ECO:0000256" key="8">
    <source>
        <dbReference type="ARBA" id="ARBA00022840"/>
    </source>
</evidence>
<feature type="domain" description="Histidine kinase" evidence="15">
    <location>
        <begin position="462"/>
        <end position="683"/>
    </location>
</feature>
<accession>A0ABU1GZR8</accession>
<dbReference type="SUPFAM" id="SSF47226">
    <property type="entry name" value="Histidine-containing phosphotransfer domain, HPT domain"/>
    <property type="match status" value="1"/>
</dbReference>
<evidence type="ECO:0000313" key="19">
    <source>
        <dbReference type="EMBL" id="MDR5897560.1"/>
    </source>
</evidence>
<feature type="modified residue" description="4-aspartylphosphate" evidence="13">
    <location>
        <position position="889"/>
    </location>
</feature>
<evidence type="ECO:0000256" key="12">
    <source>
        <dbReference type="PROSITE-ProRule" id="PRU00110"/>
    </source>
</evidence>
<dbReference type="NCBIfam" id="TIGR00229">
    <property type="entry name" value="sensory_box"/>
    <property type="match status" value="1"/>
</dbReference>
<dbReference type="Pfam" id="PF02518">
    <property type="entry name" value="HATPase_c"/>
    <property type="match status" value="1"/>
</dbReference>
<dbReference type="EMBL" id="JARWAN010000001">
    <property type="protein sequence ID" value="MDR5897560.1"/>
    <property type="molecule type" value="Genomic_DNA"/>
</dbReference>
<dbReference type="SMART" id="SM00388">
    <property type="entry name" value="HisKA"/>
    <property type="match status" value="1"/>
</dbReference>
<dbReference type="InterPro" id="IPR036641">
    <property type="entry name" value="HPT_dom_sf"/>
</dbReference>
<dbReference type="SUPFAM" id="SSF47384">
    <property type="entry name" value="Homodimeric domain of signal transducing histidine kinase"/>
    <property type="match status" value="1"/>
</dbReference>
<comment type="subcellular location">
    <subcellularLocation>
        <location evidence="2">Cell membrane</location>
        <topology evidence="2">Multi-pass membrane protein</topology>
    </subcellularLocation>
</comment>